<dbReference type="AlphaFoldDB" id="A0AAW7TDQ4"/>
<proteinExistence type="predicted"/>
<gene>
    <name evidence="1" type="ORF">QZM33_33840</name>
</gene>
<evidence type="ECO:0000313" key="2">
    <source>
        <dbReference type="Proteomes" id="UP001171620"/>
    </source>
</evidence>
<sequence>MQSLDKILAAFPENHVIHRCVIERIAAERKPYDLVPTVNACSRLRSRALRRFGHRLVAARLADLERHFELRSND</sequence>
<organism evidence="1 2">
    <name type="scientific">Burkholderia vietnamiensis</name>
    <dbReference type="NCBI Taxonomy" id="60552"/>
    <lineage>
        <taxon>Bacteria</taxon>
        <taxon>Pseudomonadati</taxon>
        <taxon>Pseudomonadota</taxon>
        <taxon>Betaproteobacteria</taxon>
        <taxon>Burkholderiales</taxon>
        <taxon>Burkholderiaceae</taxon>
        <taxon>Burkholderia</taxon>
        <taxon>Burkholderia cepacia complex</taxon>
    </lineage>
</organism>
<reference evidence="1" key="1">
    <citation type="submission" date="2023-07" db="EMBL/GenBank/DDBJ databases">
        <title>A collection of bacterial strains from the Burkholderia cepacia Research Laboratory and Repository.</title>
        <authorList>
            <person name="Lipuma J."/>
            <person name="Spilker T."/>
            <person name="Caverly L."/>
        </authorList>
    </citation>
    <scope>NUCLEOTIDE SEQUENCE</scope>
    <source>
        <strain evidence="1">AU44268</strain>
    </source>
</reference>
<feature type="non-terminal residue" evidence="1">
    <location>
        <position position="74"/>
    </location>
</feature>
<comment type="caution">
    <text evidence="1">The sequence shown here is derived from an EMBL/GenBank/DDBJ whole genome shotgun (WGS) entry which is preliminary data.</text>
</comment>
<dbReference type="Proteomes" id="UP001171620">
    <property type="component" value="Unassembled WGS sequence"/>
</dbReference>
<protein>
    <submittedName>
        <fullName evidence="1">Uncharacterized protein</fullName>
    </submittedName>
</protein>
<accession>A0AAW7TDQ4</accession>
<dbReference type="RefSeq" id="WP_301788955.1">
    <property type="nucleotide sequence ID" value="NZ_JAUJRV010000061.1"/>
</dbReference>
<dbReference type="EMBL" id="JAUJRV010000061">
    <property type="protein sequence ID" value="MDN7799906.1"/>
    <property type="molecule type" value="Genomic_DNA"/>
</dbReference>
<evidence type="ECO:0000313" key="1">
    <source>
        <dbReference type="EMBL" id="MDN7799906.1"/>
    </source>
</evidence>
<name>A0AAW7TDQ4_BURVI</name>